<evidence type="ECO:0000256" key="1">
    <source>
        <dbReference type="SAM" id="Coils"/>
    </source>
</evidence>
<organism evidence="4 5">
    <name type="scientific">Agrocybe chaxingu</name>
    <dbReference type="NCBI Taxonomy" id="84603"/>
    <lineage>
        <taxon>Eukaryota</taxon>
        <taxon>Fungi</taxon>
        <taxon>Dikarya</taxon>
        <taxon>Basidiomycota</taxon>
        <taxon>Agaricomycotina</taxon>
        <taxon>Agaricomycetes</taxon>
        <taxon>Agaricomycetidae</taxon>
        <taxon>Agaricales</taxon>
        <taxon>Agaricineae</taxon>
        <taxon>Strophariaceae</taxon>
        <taxon>Agrocybe</taxon>
    </lineage>
</organism>
<evidence type="ECO:0000313" key="5">
    <source>
        <dbReference type="Proteomes" id="UP001148786"/>
    </source>
</evidence>
<comment type="caution">
    <text evidence="4">The sequence shown here is derived from an EMBL/GenBank/DDBJ whole genome shotgun (WGS) entry which is preliminary data.</text>
</comment>
<keyword evidence="5" id="KW-1185">Reference proteome</keyword>
<proteinExistence type="predicted"/>
<keyword evidence="3" id="KW-0812">Transmembrane</keyword>
<feature type="coiled-coil region" evidence="1">
    <location>
        <begin position="98"/>
        <end position="168"/>
    </location>
</feature>
<sequence>MTVPWSLYQKSRPRTRAPHIPSEDPTSPQARYSQIAASELHKFELFFLFLTFLSPLLGALLLRYASEAILGPDAVSWFSTGFVLPSYTTLYITPPPTLSASEEAHQQLEHRVAQLEKALGKMRTKVAHTTEDVYEYVDDAVDAVEHAMRKQERKWDKYEGKVKEVEQAVGQLHAVTTRKEHATTLYASLLADISAFKSGFLSTLYYFTNPPPHKTLCRGHTLKTPMRSLSGTSTPLETIVEEEYAVDAYPLLARPSSITSSLVYRAGYIATLPLRAVARMIFRNY</sequence>
<dbReference type="Proteomes" id="UP001148786">
    <property type="component" value="Unassembled WGS sequence"/>
</dbReference>
<reference evidence="4" key="1">
    <citation type="submission" date="2022-07" db="EMBL/GenBank/DDBJ databases">
        <title>Genome Sequence of Agrocybe chaxingu.</title>
        <authorList>
            <person name="Buettner E."/>
        </authorList>
    </citation>
    <scope>NUCLEOTIDE SEQUENCE</scope>
    <source>
        <strain evidence="4">MP-N11</strain>
    </source>
</reference>
<keyword evidence="3" id="KW-1133">Transmembrane helix</keyword>
<keyword evidence="1" id="KW-0175">Coiled coil</keyword>
<dbReference type="AlphaFoldDB" id="A0A9W8JYC1"/>
<name>A0A9W8JYC1_9AGAR</name>
<dbReference type="OrthoDB" id="10263751at2759"/>
<evidence type="ECO:0000313" key="4">
    <source>
        <dbReference type="EMBL" id="KAJ3508852.1"/>
    </source>
</evidence>
<protein>
    <submittedName>
        <fullName evidence="4">Uncharacterized protein</fullName>
    </submittedName>
</protein>
<gene>
    <name evidence="4" type="ORF">NLJ89_g5526</name>
</gene>
<feature type="transmembrane region" description="Helical" evidence="3">
    <location>
        <begin position="45"/>
        <end position="62"/>
    </location>
</feature>
<keyword evidence="3" id="KW-0472">Membrane</keyword>
<feature type="region of interest" description="Disordered" evidence="2">
    <location>
        <begin position="10"/>
        <end position="29"/>
    </location>
</feature>
<accession>A0A9W8JYC1</accession>
<evidence type="ECO:0000256" key="2">
    <source>
        <dbReference type="SAM" id="MobiDB-lite"/>
    </source>
</evidence>
<evidence type="ECO:0000256" key="3">
    <source>
        <dbReference type="SAM" id="Phobius"/>
    </source>
</evidence>
<dbReference type="EMBL" id="JANKHO010000526">
    <property type="protein sequence ID" value="KAJ3508852.1"/>
    <property type="molecule type" value="Genomic_DNA"/>
</dbReference>